<dbReference type="InterPro" id="IPR034164">
    <property type="entry name" value="Pepsin-like_dom"/>
</dbReference>
<gene>
    <name evidence="3" type="ORF">KHLLAP_LOCUS292</name>
</gene>
<organism evidence="3 4">
    <name type="scientific">Anthostomella pinea</name>
    <dbReference type="NCBI Taxonomy" id="933095"/>
    <lineage>
        <taxon>Eukaryota</taxon>
        <taxon>Fungi</taxon>
        <taxon>Dikarya</taxon>
        <taxon>Ascomycota</taxon>
        <taxon>Pezizomycotina</taxon>
        <taxon>Sordariomycetes</taxon>
        <taxon>Xylariomycetidae</taxon>
        <taxon>Xylariales</taxon>
        <taxon>Xylariaceae</taxon>
        <taxon>Anthostomella</taxon>
    </lineage>
</organism>
<dbReference type="AlphaFoldDB" id="A0AAI8V7G7"/>
<evidence type="ECO:0000259" key="2">
    <source>
        <dbReference type="PROSITE" id="PS51767"/>
    </source>
</evidence>
<dbReference type="EMBL" id="CAUWAG010000003">
    <property type="protein sequence ID" value="CAJ2499824.1"/>
    <property type="molecule type" value="Genomic_DNA"/>
</dbReference>
<dbReference type="Proteomes" id="UP001295740">
    <property type="component" value="Unassembled WGS sequence"/>
</dbReference>
<keyword evidence="1" id="KW-0732">Signal</keyword>
<dbReference type="InterPro" id="IPR033121">
    <property type="entry name" value="PEPTIDASE_A1"/>
</dbReference>
<accession>A0AAI8V7G7</accession>
<comment type="caution">
    <text evidence="3">The sequence shown here is derived from an EMBL/GenBank/DDBJ whole genome shotgun (WGS) entry which is preliminary data.</text>
</comment>
<dbReference type="InterPro" id="IPR021109">
    <property type="entry name" value="Peptidase_aspartic_dom_sf"/>
</dbReference>
<feature type="chain" id="PRO_5042597850" evidence="1">
    <location>
        <begin position="21"/>
        <end position="433"/>
    </location>
</feature>
<dbReference type="PROSITE" id="PS51767">
    <property type="entry name" value="PEPTIDASE_A1"/>
    <property type="match status" value="1"/>
</dbReference>
<evidence type="ECO:0000313" key="3">
    <source>
        <dbReference type="EMBL" id="CAJ2499824.1"/>
    </source>
</evidence>
<evidence type="ECO:0000313" key="4">
    <source>
        <dbReference type="Proteomes" id="UP001295740"/>
    </source>
</evidence>
<evidence type="ECO:0000256" key="1">
    <source>
        <dbReference type="SAM" id="SignalP"/>
    </source>
</evidence>
<feature type="signal peptide" evidence="1">
    <location>
        <begin position="1"/>
        <end position="20"/>
    </location>
</feature>
<sequence length="433" mass="46466">MPAMHTTSSISLLAATSTLAASISQNQSQSQSQNTNVPIVYIPLNYRYGENHKISTDLVEPWSNMTIEVQFDQGSENFWIFGPNATMNWGCNGLFCSGPCNTTVTPFYDYPNSPSTTDTAKFEFFGGYGGYTKRVYGDISVNDTMLFTSASGQWSQIPGVRVSMAYYMQQRLEDDGTCSKPGAYDKSILGTAPFQRSAEWNTTGPHVRQDLLERGVISAPVQSMWMDKAPASVLGTFTGGAVFGGVDASKFTGPLVKVPFLRSDAGGSSVGYYTSPPKVTVKGQALDQSAITTQTCLFDSGTQSDDLPISLAARDAFYNASGIVESPMGYMSWPGECESIPADLTIDLEFTGVDKNTTVAIKVPLRNYVRANAGEKGYCNLNLDIGGCIFAAPFSTAAFFAADDERGELAFAQGGVAEVGSGPDESKILLRIP</sequence>
<dbReference type="SUPFAM" id="SSF50630">
    <property type="entry name" value="Acid proteases"/>
    <property type="match status" value="1"/>
</dbReference>
<reference evidence="3" key="1">
    <citation type="submission" date="2023-10" db="EMBL/GenBank/DDBJ databases">
        <authorList>
            <person name="Hackl T."/>
        </authorList>
    </citation>
    <scope>NUCLEOTIDE SEQUENCE</scope>
</reference>
<name>A0AAI8V7G7_9PEZI</name>
<keyword evidence="4" id="KW-1185">Reference proteome</keyword>
<protein>
    <submittedName>
        <fullName evidence="3">Uu.00g026770.m01.CDS01</fullName>
    </submittedName>
</protein>
<feature type="domain" description="Peptidase A1" evidence="2">
    <location>
        <begin position="48"/>
        <end position="412"/>
    </location>
</feature>
<dbReference type="Gene3D" id="2.40.70.10">
    <property type="entry name" value="Acid Proteases"/>
    <property type="match status" value="2"/>
</dbReference>
<dbReference type="CDD" id="cd05471">
    <property type="entry name" value="pepsin_like"/>
    <property type="match status" value="1"/>
</dbReference>
<dbReference type="Pfam" id="PF00026">
    <property type="entry name" value="Asp"/>
    <property type="match status" value="1"/>
</dbReference>
<proteinExistence type="predicted"/>